<accession>R7S4T2</accession>
<feature type="compositionally biased region" description="Pro residues" evidence="2">
    <location>
        <begin position="285"/>
        <end position="295"/>
    </location>
</feature>
<feature type="region of interest" description="Disordered" evidence="2">
    <location>
        <begin position="218"/>
        <end position="240"/>
    </location>
</feature>
<organism evidence="3 4">
    <name type="scientific">Punctularia strigosozonata (strain HHB-11173)</name>
    <name type="common">White-rot fungus</name>
    <dbReference type="NCBI Taxonomy" id="741275"/>
    <lineage>
        <taxon>Eukaryota</taxon>
        <taxon>Fungi</taxon>
        <taxon>Dikarya</taxon>
        <taxon>Basidiomycota</taxon>
        <taxon>Agaricomycotina</taxon>
        <taxon>Agaricomycetes</taxon>
        <taxon>Corticiales</taxon>
        <taxon>Punctulariaceae</taxon>
        <taxon>Punctularia</taxon>
    </lineage>
</organism>
<protein>
    <submittedName>
        <fullName evidence="3">Uncharacterized protein</fullName>
    </submittedName>
</protein>
<dbReference type="RefSeq" id="XP_007387626.1">
    <property type="nucleotide sequence ID" value="XM_007387564.1"/>
</dbReference>
<dbReference type="KEGG" id="psq:PUNSTDRAFT_47043"/>
<dbReference type="GeneID" id="18882841"/>
<feature type="region of interest" description="Disordered" evidence="2">
    <location>
        <begin position="449"/>
        <end position="518"/>
    </location>
</feature>
<feature type="compositionally biased region" description="Low complexity" evidence="2">
    <location>
        <begin position="229"/>
        <end position="239"/>
    </location>
</feature>
<feature type="region of interest" description="Disordered" evidence="2">
    <location>
        <begin position="261"/>
        <end position="297"/>
    </location>
</feature>
<sequence>MTSASTSTLASTSLPASNTASSTAETPMSTSTTTASTTEIAGFDNSMLDPMLLDMKLVSDVSLAFVTDTATSMVDYSTTYPLGTAAPTKKRRRAQKVSANHKKAKSLCNAAILAQAEVHSFESGSDPFLVPSDSASSSISPTVAQQMPSTAVPPVSPVVPQVPPVAAPQVPPVAASQVPPIAAPQVPPSVAPQISPSVAPVVQPSVSPAVAPQIPPAATHQALPSATHQAPPVAAPQVPLSTSPQVPLGVAPEVHPGVAPKVAPGVAPQAPSDVIPKDQPVVQPSVPPAAAPQVPPAATHQVLPAATPSHQVPPVAAPQVPLSTLPQVPSGVAPRVPPSVAPQVLPDVAPKVQPVVQPSVPPPVAPQIPPAATHQALPAATYQDPPIAAPQVPLSTSPQVLPGVQPVVLPSVSPTAVSPVPPAATLPPVTHQVPPVAAPQVPLAAVPGAPLPRKRLNSSPAPSSGFVDLDDDDDDANAPPLGVTNGDLEEEECQEQQGLKRHQQALAIPSRKSERVRKASQKVAGTESISLDASLPTTELVNNVLLDDSLPSYFTSAVQFMGSQVYGPHVDFLEMIKAFILFEAKSQFLAQNSRTKAVNRPKIIQKWMTGARRDFASMKSDDPARDVSGWFLWWATLQPAWRGAIMPHSCEPPPGARYPDLKNGHMGVVTVVSSLVCLYWSTEDQELRQKLTSGACDVCWALTAAAQGMTTKNDEANENQPPRK</sequence>
<evidence type="ECO:0000313" key="3">
    <source>
        <dbReference type="EMBL" id="EIN05223.1"/>
    </source>
</evidence>
<dbReference type="HOGENOM" id="CLU_015327_0_0_1"/>
<dbReference type="Proteomes" id="UP000054196">
    <property type="component" value="Unassembled WGS sequence"/>
</dbReference>
<dbReference type="AlphaFoldDB" id="R7S4T2"/>
<name>R7S4T2_PUNST</name>
<evidence type="ECO:0000313" key="4">
    <source>
        <dbReference type="Proteomes" id="UP000054196"/>
    </source>
</evidence>
<dbReference type="OMA" id="HEVPEWM"/>
<dbReference type="PANTHER" id="PTHR44826:SF3">
    <property type="entry name" value="SPORE COAT PROTEIN SP85"/>
    <property type="match status" value="1"/>
</dbReference>
<dbReference type="EMBL" id="JH687551">
    <property type="protein sequence ID" value="EIN05223.1"/>
    <property type="molecule type" value="Genomic_DNA"/>
</dbReference>
<reference evidence="4" key="1">
    <citation type="journal article" date="2012" name="Science">
        <title>The Paleozoic origin of enzymatic lignin decomposition reconstructed from 31 fungal genomes.</title>
        <authorList>
            <person name="Floudas D."/>
            <person name="Binder M."/>
            <person name="Riley R."/>
            <person name="Barry K."/>
            <person name="Blanchette R.A."/>
            <person name="Henrissat B."/>
            <person name="Martinez A.T."/>
            <person name="Otillar R."/>
            <person name="Spatafora J.W."/>
            <person name="Yadav J.S."/>
            <person name="Aerts A."/>
            <person name="Benoit I."/>
            <person name="Boyd A."/>
            <person name="Carlson A."/>
            <person name="Copeland A."/>
            <person name="Coutinho P.M."/>
            <person name="de Vries R.P."/>
            <person name="Ferreira P."/>
            <person name="Findley K."/>
            <person name="Foster B."/>
            <person name="Gaskell J."/>
            <person name="Glotzer D."/>
            <person name="Gorecki P."/>
            <person name="Heitman J."/>
            <person name="Hesse C."/>
            <person name="Hori C."/>
            <person name="Igarashi K."/>
            <person name="Jurgens J.A."/>
            <person name="Kallen N."/>
            <person name="Kersten P."/>
            <person name="Kohler A."/>
            <person name="Kuees U."/>
            <person name="Kumar T.K.A."/>
            <person name="Kuo A."/>
            <person name="LaButti K."/>
            <person name="Larrondo L.F."/>
            <person name="Lindquist E."/>
            <person name="Ling A."/>
            <person name="Lombard V."/>
            <person name="Lucas S."/>
            <person name="Lundell T."/>
            <person name="Martin R."/>
            <person name="McLaughlin D.J."/>
            <person name="Morgenstern I."/>
            <person name="Morin E."/>
            <person name="Murat C."/>
            <person name="Nagy L.G."/>
            <person name="Nolan M."/>
            <person name="Ohm R.A."/>
            <person name="Patyshakuliyeva A."/>
            <person name="Rokas A."/>
            <person name="Ruiz-Duenas F.J."/>
            <person name="Sabat G."/>
            <person name="Salamov A."/>
            <person name="Samejima M."/>
            <person name="Schmutz J."/>
            <person name="Slot J.C."/>
            <person name="St John F."/>
            <person name="Stenlid J."/>
            <person name="Sun H."/>
            <person name="Sun S."/>
            <person name="Syed K."/>
            <person name="Tsang A."/>
            <person name="Wiebenga A."/>
            <person name="Young D."/>
            <person name="Pisabarro A."/>
            <person name="Eastwood D.C."/>
            <person name="Martin F."/>
            <person name="Cullen D."/>
            <person name="Grigoriev I.V."/>
            <person name="Hibbett D.S."/>
        </authorList>
    </citation>
    <scope>NUCLEOTIDE SEQUENCE [LARGE SCALE GENOMIC DNA]</scope>
    <source>
        <strain evidence="4">HHB-11173 SS5</strain>
    </source>
</reference>
<dbReference type="eggNOG" id="ENOG502SP7R">
    <property type="taxonomic scope" value="Eukaryota"/>
</dbReference>
<dbReference type="InterPro" id="IPR051860">
    <property type="entry name" value="Plasmodium_CSP_Invasion"/>
</dbReference>
<evidence type="ECO:0000256" key="2">
    <source>
        <dbReference type="SAM" id="MobiDB-lite"/>
    </source>
</evidence>
<feature type="region of interest" description="Disordered" evidence="2">
    <location>
        <begin position="1"/>
        <end position="37"/>
    </location>
</feature>
<proteinExistence type="predicted"/>
<gene>
    <name evidence="3" type="ORF">PUNSTDRAFT_47043</name>
</gene>
<dbReference type="PANTHER" id="PTHR44826">
    <property type="entry name" value="SPORE COAT PROTEIN SP85"/>
    <property type="match status" value="1"/>
</dbReference>
<keyword evidence="4" id="KW-1185">Reference proteome</keyword>
<keyword evidence="1" id="KW-0677">Repeat</keyword>
<evidence type="ECO:0000256" key="1">
    <source>
        <dbReference type="ARBA" id="ARBA00022737"/>
    </source>
</evidence>
<dbReference type="OrthoDB" id="3258052at2759"/>